<name>A0ABQ5UW51_9HYPH</name>
<evidence type="ECO:0000313" key="3">
    <source>
        <dbReference type="Proteomes" id="UP001161405"/>
    </source>
</evidence>
<evidence type="ECO:0000313" key="2">
    <source>
        <dbReference type="EMBL" id="GLQ18575.1"/>
    </source>
</evidence>
<reference evidence="2" key="1">
    <citation type="journal article" date="2014" name="Int. J. Syst. Evol. Microbiol.">
        <title>Complete genome of a new Firmicutes species belonging to the dominant human colonic microbiota ('Ruminococcus bicirculans') reveals two chromosomes and a selective capacity to utilize plant glucans.</title>
        <authorList>
            <consortium name="NISC Comparative Sequencing Program"/>
            <person name="Wegmann U."/>
            <person name="Louis P."/>
            <person name="Goesmann A."/>
            <person name="Henrissat B."/>
            <person name="Duncan S.H."/>
            <person name="Flint H.J."/>
        </authorList>
    </citation>
    <scope>NUCLEOTIDE SEQUENCE</scope>
    <source>
        <strain evidence="2">NBRC 107169</strain>
    </source>
</reference>
<evidence type="ECO:0000256" key="1">
    <source>
        <dbReference type="SAM" id="MobiDB-lite"/>
    </source>
</evidence>
<dbReference type="RefSeq" id="WP_284365601.1">
    <property type="nucleotide sequence ID" value="NZ_BSNI01000002.1"/>
</dbReference>
<gene>
    <name evidence="2" type="ORF">GCM10007879_28240</name>
</gene>
<proteinExistence type="predicted"/>
<comment type="caution">
    <text evidence="2">The sequence shown here is derived from an EMBL/GenBank/DDBJ whole genome shotgun (WGS) entry which is preliminary data.</text>
</comment>
<dbReference type="InterPro" id="IPR007763">
    <property type="entry name" value="NDUFA12"/>
</dbReference>
<sequence length="128" mass="14538">MKQLFAEIFIWWHGQTMGTRLFTALNGKFVGEDDAGNKYYVSKKDPKKRWVTYNGPAEASAIQAGWHGWMHGRTDVPPTEQNYQAKAWEKPHHENLTGTAAAYRPKGSLLEDGKRPNVTGDYDAWSPE</sequence>
<dbReference type="Proteomes" id="UP001161405">
    <property type="component" value="Unassembled WGS sequence"/>
</dbReference>
<dbReference type="PANTHER" id="PTHR12910:SF2">
    <property type="entry name" value="NADH DEHYDROGENASE [UBIQUINONE] 1 ALPHA SUBCOMPLEX SUBUNIT 12"/>
    <property type="match status" value="1"/>
</dbReference>
<dbReference type="EMBL" id="BSNI01000002">
    <property type="protein sequence ID" value="GLQ18575.1"/>
    <property type="molecule type" value="Genomic_DNA"/>
</dbReference>
<organism evidence="2 3">
    <name type="scientific">Maritalea porphyrae</name>
    <dbReference type="NCBI Taxonomy" id="880732"/>
    <lineage>
        <taxon>Bacteria</taxon>
        <taxon>Pseudomonadati</taxon>
        <taxon>Pseudomonadota</taxon>
        <taxon>Alphaproteobacteria</taxon>
        <taxon>Hyphomicrobiales</taxon>
        <taxon>Devosiaceae</taxon>
        <taxon>Maritalea</taxon>
    </lineage>
</organism>
<accession>A0ABQ5UW51</accession>
<dbReference type="PANTHER" id="PTHR12910">
    <property type="entry name" value="NADH-UBIQUINONE OXIDOREDUCTASE SUBUNIT B17.2"/>
    <property type="match status" value="1"/>
</dbReference>
<keyword evidence="3" id="KW-1185">Reference proteome</keyword>
<feature type="region of interest" description="Disordered" evidence="1">
    <location>
        <begin position="94"/>
        <end position="128"/>
    </location>
</feature>
<dbReference type="NCBIfam" id="NF006040">
    <property type="entry name" value="PRK08183.1"/>
    <property type="match status" value="1"/>
</dbReference>
<dbReference type="Pfam" id="PF05071">
    <property type="entry name" value="NDUFA12"/>
    <property type="match status" value="1"/>
</dbReference>
<protein>
    <submittedName>
        <fullName evidence="2">NADH dehydrogenase</fullName>
    </submittedName>
</protein>
<reference evidence="2" key="2">
    <citation type="submission" date="2023-01" db="EMBL/GenBank/DDBJ databases">
        <title>Draft genome sequence of Maritalea porphyrae strain NBRC 107169.</title>
        <authorList>
            <person name="Sun Q."/>
            <person name="Mori K."/>
        </authorList>
    </citation>
    <scope>NUCLEOTIDE SEQUENCE</scope>
    <source>
        <strain evidence="2">NBRC 107169</strain>
    </source>
</reference>